<dbReference type="InterPro" id="IPR050463">
    <property type="entry name" value="Gfo/Idh/MocA_oxidrdct_glycsds"/>
</dbReference>
<organism evidence="4 5">
    <name type="scientific">Pseudomonas asplenii</name>
    <dbReference type="NCBI Taxonomy" id="53407"/>
    <lineage>
        <taxon>Bacteria</taxon>
        <taxon>Pseudomonadati</taxon>
        <taxon>Pseudomonadota</taxon>
        <taxon>Gammaproteobacteria</taxon>
        <taxon>Pseudomonadales</taxon>
        <taxon>Pseudomonadaceae</taxon>
        <taxon>Pseudomonas</taxon>
    </lineage>
</organism>
<feature type="domain" description="GFO/IDH/MocA-like oxidoreductase" evidence="3">
    <location>
        <begin position="130"/>
        <end position="273"/>
    </location>
</feature>
<dbReference type="Gene3D" id="3.40.50.720">
    <property type="entry name" value="NAD(P)-binding Rossmann-like Domain"/>
    <property type="match status" value="1"/>
</dbReference>
<comment type="caution">
    <text evidence="4">The sequence shown here is derived from an EMBL/GenBank/DDBJ whole genome shotgun (WGS) entry which is preliminary data.</text>
</comment>
<dbReference type="InterPro" id="IPR055170">
    <property type="entry name" value="GFO_IDH_MocA-like_dom"/>
</dbReference>
<dbReference type="GO" id="GO:0016491">
    <property type="term" value="F:oxidoreductase activity"/>
    <property type="evidence" value="ECO:0007669"/>
    <property type="project" value="UniProtKB-KW"/>
</dbReference>
<dbReference type="PATRIC" id="fig|50340.43.peg.4855"/>
<dbReference type="Pfam" id="PF22725">
    <property type="entry name" value="GFO_IDH_MocA_C3"/>
    <property type="match status" value="1"/>
</dbReference>
<dbReference type="PANTHER" id="PTHR43818:SF11">
    <property type="entry name" value="BCDNA.GH03377"/>
    <property type="match status" value="1"/>
</dbReference>
<proteinExistence type="predicted"/>
<dbReference type="InterPro" id="IPR000683">
    <property type="entry name" value="Gfo/Idh/MocA-like_OxRdtase_N"/>
</dbReference>
<dbReference type="SUPFAM" id="SSF51735">
    <property type="entry name" value="NAD(P)-binding Rossmann-fold domains"/>
    <property type="match status" value="1"/>
</dbReference>
<evidence type="ECO:0000256" key="1">
    <source>
        <dbReference type="ARBA" id="ARBA00023002"/>
    </source>
</evidence>
<dbReference type="InterPro" id="IPR036291">
    <property type="entry name" value="NAD(P)-bd_dom_sf"/>
</dbReference>
<dbReference type="SUPFAM" id="SSF55347">
    <property type="entry name" value="Glyceraldehyde-3-phosphate dehydrogenase-like, C-terminal domain"/>
    <property type="match status" value="1"/>
</dbReference>
<gene>
    <name evidence="4" type="ORF">PF66_01696</name>
</gene>
<dbReference type="EMBL" id="JSYZ01000004">
    <property type="protein sequence ID" value="KPA92112.1"/>
    <property type="molecule type" value="Genomic_DNA"/>
</dbReference>
<dbReference type="PANTHER" id="PTHR43818">
    <property type="entry name" value="BCDNA.GH03377"/>
    <property type="match status" value="1"/>
</dbReference>
<evidence type="ECO:0000259" key="3">
    <source>
        <dbReference type="Pfam" id="PF22725"/>
    </source>
</evidence>
<evidence type="ECO:0000313" key="4">
    <source>
        <dbReference type="EMBL" id="KPA92112.1"/>
    </source>
</evidence>
<sequence>MMGPGIALVGSGWVVRTIWAPLLQRHGGRIVSIIDPDPQAGQALAELAPTARQHACMSHQALLGCDVALICSPNAHHTRQALRAMEQGLHVILEKPACLSLRHAQDLIERSQHMGVQLSVTGAASHRSDVRTLLDAVASQAIGKVHCIDVAWRRRNGVPRPGSWFTQADQALAGSGADLGWHLLEVALQALGYPLVDSALCNHVPADGSEAAQRANWRADTDDHKNAVLEVESQSYCALRTQAGAMVFLRTAWSSHQPCDETTITLYGTAGELRLHTTFGFSQNRVQAPSLVLSTKGSQRHLRFEAEDNLAPYSAYLGHTLPHLGRSTAGNELEFCKLRSLTSAMSAMYPNLPN</sequence>
<dbReference type="GO" id="GO:0000166">
    <property type="term" value="F:nucleotide binding"/>
    <property type="evidence" value="ECO:0007669"/>
    <property type="project" value="InterPro"/>
</dbReference>
<feature type="domain" description="Gfo/Idh/MocA-like oxidoreductase N-terminal" evidence="2">
    <location>
        <begin position="6"/>
        <end position="120"/>
    </location>
</feature>
<dbReference type="Pfam" id="PF01408">
    <property type="entry name" value="GFO_IDH_MocA"/>
    <property type="match status" value="1"/>
</dbReference>
<reference evidence="4 5" key="1">
    <citation type="journal article" date="2015" name="PLoS ONE">
        <title>Rice-Infecting Pseudomonas Genomes Are Highly Accessorized and Harbor Multiple Putative Virulence Mechanisms to Cause Sheath Brown Rot.</title>
        <authorList>
            <person name="Quibod I.L."/>
            <person name="Grande G."/>
            <person name="Oreiro E.G."/>
            <person name="Borja F.N."/>
            <person name="Dossa G.S."/>
            <person name="Mauleon R."/>
            <person name="Cruz C.V."/>
            <person name="Oliva R."/>
        </authorList>
    </citation>
    <scope>NUCLEOTIDE SEQUENCE [LARGE SCALE GENOMIC DNA]</scope>
    <source>
        <strain evidence="4 5">IRRI 6609</strain>
    </source>
</reference>
<keyword evidence="1" id="KW-0560">Oxidoreductase</keyword>
<evidence type="ECO:0000259" key="2">
    <source>
        <dbReference type="Pfam" id="PF01408"/>
    </source>
</evidence>
<accession>A0A0M9GIK8</accession>
<dbReference type="STRING" id="50340.PF66_01696"/>
<keyword evidence="5" id="KW-1185">Reference proteome</keyword>
<dbReference type="AlphaFoldDB" id="A0A0M9GIK8"/>
<dbReference type="OrthoDB" id="9813657at2"/>
<evidence type="ECO:0000313" key="5">
    <source>
        <dbReference type="Proteomes" id="UP000037931"/>
    </source>
</evidence>
<dbReference type="Gene3D" id="3.30.360.10">
    <property type="entry name" value="Dihydrodipicolinate Reductase, domain 2"/>
    <property type="match status" value="1"/>
</dbReference>
<dbReference type="Proteomes" id="UP000037931">
    <property type="component" value="Unassembled WGS sequence"/>
</dbReference>
<protein>
    <submittedName>
        <fullName evidence="4">Putative dehydrogenase</fullName>
    </submittedName>
</protein>
<name>A0A0M9GIK8_9PSED</name>